<feature type="transmembrane region" description="Helical" evidence="7">
    <location>
        <begin position="124"/>
        <end position="144"/>
    </location>
</feature>
<evidence type="ECO:0000313" key="10">
    <source>
        <dbReference type="Proteomes" id="UP001596028"/>
    </source>
</evidence>
<keyword evidence="4 7" id="KW-0812">Transmembrane</keyword>
<dbReference type="PANTHER" id="PTHR30193">
    <property type="entry name" value="ABC TRANSPORTER PERMEASE PROTEIN"/>
    <property type="match status" value="1"/>
</dbReference>
<feature type="domain" description="ABC transmembrane type-1" evidence="8">
    <location>
        <begin position="85"/>
        <end position="301"/>
    </location>
</feature>
<evidence type="ECO:0000256" key="2">
    <source>
        <dbReference type="ARBA" id="ARBA00022448"/>
    </source>
</evidence>
<dbReference type="EMBL" id="JBHSEP010000001">
    <property type="protein sequence ID" value="MFC4596821.1"/>
    <property type="molecule type" value="Genomic_DNA"/>
</dbReference>
<feature type="transmembrane region" description="Helical" evidence="7">
    <location>
        <begin position="89"/>
        <end position="112"/>
    </location>
</feature>
<comment type="similarity">
    <text evidence="7">Belongs to the binding-protein-dependent transport system permease family.</text>
</comment>
<dbReference type="InterPro" id="IPR035906">
    <property type="entry name" value="MetI-like_sf"/>
</dbReference>
<feature type="transmembrane region" description="Helical" evidence="7">
    <location>
        <begin position="21"/>
        <end position="44"/>
    </location>
</feature>
<comment type="caution">
    <text evidence="9">The sequence shown here is derived from an EMBL/GenBank/DDBJ whole genome shotgun (WGS) entry which is preliminary data.</text>
</comment>
<evidence type="ECO:0000256" key="4">
    <source>
        <dbReference type="ARBA" id="ARBA00022692"/>
    </source>
</evidence>
<evidence type="ECO:0000259" key="8">
    <source>
        <dbReference type="PROSITE" id="PS50928"/>
    </source>
</evidence>
<feature type="transmembrane region" description="Helical" evidence="7">
    <location>
        <begin position="232"/>
        <end position="253"/>
    </location>
</feature>
<keyword evidence="10" id="KW-1185">Reference proteome</keyword>
<evidence type="ECO:0000256" key="1">
    <source>
        <dbReference type="ARBA" id="ARBA00004651"/>
    </source>
</evidence>
<keyword evidence="6 7" id="KW-0472">Membrane</keyword>
<dbReference type="Gene3D" id="1.10.3720.10">
    <property type="entry name" value="MetI-like"/>
    <property type="match status" value="1"/>
</dbReference>
<proteinExistence type="inferred from homology"/>
<dbReference type="CDD" id="cd06261">
    <property type="entry name" value="TM_PBP2"/>
    <property type="match status" value="1"/>
</dbReference>
<dbReference type="PANTHER" id="PTHR30193:SF37">
    <property type="entry name" value="INNER MEMBRANE ABC TRANSPORTER PERMEASE PROTEIN YCJO"/>
    <property type="match status" value="1"/>
</dbReference>
<reference evidence="10" key="1">
    <citation type="journal article" date="2019" name="Int. J. Syst. Evol. Microbiol.">
        <title>The Global Catalogue of Microorganisms (GCM) 10K type strain sequencing project: providing services to taxonomists for standard genome sequencing and annotation.</title>
        <authorList>
            <consortium name="The Broad Institute Genomics Platform"/>
            <consortium name="The Broad Institute Genome Sequencing Center for Infectious Disease"/>
            <person name="Wu L."/>
            <person name="Ma J."/>
        </authorList>
    </citation>
    <scope>NUCLEOTIDE SEQUENCE [LARGE SCALE GENOMIC DNA]</scope>
    <source>
        <strain evidence="10">CCUG 49571</strain>
    </source>
</reference>
<feature type="transmembrane region" description="Helical" evidence="7">
    <location>
        <begin position="172"/>
        <end position="198"/>
    </location>
</feature>
<dbReference type="InterPro" id="IPR051393">
    <property type="entry name" value="ABC_transporter_permease"/>
</dbReference>
<name>A0ABV9F7U1_9BACL</name>
<evidence type="ECO:0000256" key="5">
    <source>
        <dbReference type="ARBA" id="ARBA00022989"/>
    </source>
</evidence>
<keyword evidence="5 7" id="KW-1133">Transmembrane helix</keyword>
<dbReference type="InterPro" id="IPR000515">
    <property type="entry name" value="MetI-like"/>
</dbReference>
<keyword evidence="3" id="KW-1003">Cell membrane</keyword>
<accession>A0ABV9F7U1</accession>
<protein>
    <submittedName>
        <fullName evidence="9">Carbohydrate ABC transporter permease</fullName>
    </submittedName>
</protein>
<dbReference type="Proteomes" id="UP001596028">
    <property type="component" value="Unassembled WGS sequence"/>
</dbReference>
<keyword evidence="2 7" id="KW-0813">Transport</keyword>
<dbReference type="RefSeq" id="WP_378091341.1">
    <property type="nucleotide sequence ID" value="NZ_JBHSEP010000001.1"/>
</dbReference>
<dbReference type="SUPFAM" id="SSF161098">
    <property type="entry name" value="MetI-like"/>
    <property type="match status" value="1"/>
</dbReference>
<evidence type="ECO:0000256" key="7">
    <source>
        <dbReference type="RuleBase" id="RU363032"/>
    </source>
</evidence>
<gene>
    <name evidence="9" type="ORF">ACFO3S_01105</name>
</gene>
<evidence type="ECO:0000313" key="9">
    <source>
        <dbReference type="EMBL" id="MFC4596821.1"/>
    </source>
</evidence>
<organism evidence="9 10">
    <name type="scientific">Cohnella hongkongensis</name>
    <dbReference type="NCBI Taxonomy" id="178337"/>
    <lineage>
        <taxon>Bacteria</taxon>
        <taxon>Bacillati</taxon>
        <taxon>Bacillota</taxon>
        <taxon>Bacilli</taxon>
        <taxon>Bacillales</taxon>
        <taxon>Paenibacillaceae</taxon>
        <taxon>Cohnella</taxon>
    </lineage>
</organism>
<comment type="subcellular location">
    <subcellularLocation>
        <location evidence="1 7">Cell membrane</location>
        <topology evidence="1 7">Multi-pass membrane protein</topology>
    </subcellularLocation>
</comment>
<dbReference type="PROSITE" id="PS50928">
    <property type="entry name" value="ABC_TM1"/>
    <property type="match status" value="1"/>
</dbReference>
<dbReference type="Pfam" id="PF00528">
    <property type="entry name" value="BPD_transp_1"/>
    <property type="match status" value="1"/>
</dbReference>
<evidence type="ECO:0000256" key="3">
    <source>
        <dbReference type="ARBA" id="ARBA00022475"/>
    </source>
</evidence>
<evidence type="ECO:0000256" key="6">
    <source>
        <dbReference type="ARBA" id="ARBA00023136"/>
    </source>
</evidence>
<sequence>MTQAQATLSNKSRFRAGLAQWLNALPFVAVGMIGVLVFVVYPMIQNAMVSFQEFNILPGQASPWVGWDNYRAVFDDPNGKFIIALKNTFLNVAVTVPINWFLAVFFAVVINTRFVKMKVAFRTLYYLPIVTSWIVVALLFKYLFADGSGGFVNYVLLNVGILSEPVAWKSHYWSAMVMIWLFHIWKTVGWGIVIYLAALQGIPRDLYEAADMDGASATGKFIRVTLPMLRPITVFVLINLVNGAFGFFPQVYFMTAGGPMNQTQVIPSLIYMEAFKHFHFGEAAAMGVMMGLLVFAVTYSQMTKIGKQRLF</sequence>
<feature type="transmembrane region" description="Helical" evidence="7">
    <location>
        <begin position="278"/>
        <end position="299"/>
    </location>
</feature>